<gene>
    <name evidence="2" type="ORF">CPJCM30710_09160</name>
</gene>
<dbReference type="InterPro" id="IPR029057">
    <property type="entry name" value="PRTase-like"/>
</dbReference>
<sequence>MFLDRKDAANKLSLELEKYKNEDTIILAIPRGGIVTAYDTIKKFGFQWDFIIPRKIGVPSNKEYAIGAVCSDGTYFINEEYAHSLNISQDYIEKEVSSETKEIKRRLKKYRGSEDFPEVKGKTVIIVDDGIATGLTIIAAIKSIEKHEARKVVVAVPVAPVETIAVLEKLVDEVICLLVPDEFYAVGQFYRTFEQVTDEEVFSITKELGLTLKV</sequence>
<evidence type="ECO:0000313" key="2">
    <source>
        <dbReference type="EMBL" id="GIM28250.1"/>
    </source>
</evidence>
<dbReference type="SUPFAM" id="SSF53271">
    <property type="entry name" value="PRTase-like"/>
    <property type="match status" value="1"/>
</dbReference>
<keyword evidence="2" id="KW-0808">Transferase</keyword>
<accession>A0A919RXD9</accession>
<name>A0A919RXD9_9CLOT</name>
<dbReference type="Pfam" id="PF00156">
    <property type="entry name" value="Pribosyltran"/>
    <property type="match status" value="1"/>
</dbReference>
<evidence type="ECO:0000313" key="3">
    <source>
        <dbReference type="Proteomes" id="UP000679179"/>
    </source>
</evidence>
<dbReference type="InterPro" id="IPR000836">
    <property type="entry name" value="PRTase_dom"/>
</dbReference>
<dbReference type="Gene3D" id="3.40.50.2020">
    <property type="match status" value="1"/>
</dbReference>
<reference evidence="2" key="1">
    <citation type="submission" date="2021-03" db="EMBL/GenBank/DDBJ databases">
        <title>Taxonomic study of Clostridium polyendosporum from meadow-gley soil under rice.</title>
        <authorList>
            <person name="Kobayashi H."/>
            <person name="Tanizawa Y."/>
            <person name="Yagura M."/>
        </authorList>
    </citation>
    <scope>NUCLEOTIDE SEQUENCE</scope>
    <source>
        <strain evidence="2">JCM 30710</strain>
    </source>
</reference>
<feature type="domain" description="Phosphoribosyltransferase" evidence="1">
    <location>
        <begin position="8"/>
        <end position="189"/>
    </location>
</feature>
<organism evidence="2 3">
    <name type="scientific">Clostridium polyendosporum</name>
    <dbReference type="NCBI Taxonomy" id="69208"/>
    <lineage>
        <taxon>Bacteria</taxon>
        <taxon>Bacillati</taxon>
        <taxon>Bacillota</taxon>
        <taxon>Clostridia</taxon>
        <taxon>Eubacteriales</taxon>
        <taxon>Clostridiaceae</taxon>
        <taxon>Clostridium</taxon>
    </lineage>
</organism>
<dbReference type="CDD" id="cd06223">
    <property type="entry name" value="PRTases_typeI"/>
    <property type="match status" value="1"/>
</dbReference>
<keyword evidence="3" id="KW-1185">Reference proteome</keyword>
<dbReference type="EMBL" id="BOPZ01000005">
    <property type="protein sequence ID" value="GIM28250.1"/>
    <property type="molecule type" value="Genomic_DNA"/>
</dbReference>
<comment type="caution">
    <text evidence="2">The sequence shown here is derived from an EMBL/GenBank/DDBJ whole genome shotgun (WGS) entry which is preliminary data.</text>
</comment>
<dbReference type="GO" id="GO:0016757">
    <property type="term" value="F:glycosyltransferase activity"/>
    <property type="evidence" value="ECO:0007669"/>
    <property type="project" value="UniProtKB-KW"/>
</dbReference>
<evidence type="ECO:0000259" key="1">
    <source>
        <dbReference type="Pfam" id="PF00156"/>
    </source>
</evidence>
<dbReference type="Gene3D" id="3.30.1310.20">
    <property type="entry name" value="PRTase-like"/>
    <property type="match status" value="1"/>
</dbReference>
<proteinExistence type="predicted"/>
<dbReference type="AlphaFoldDB" id="A0A919RXD9"/>
<keyword evidence="2" id="KW-0328">Glycosyltransferase</keyword>
<dbReference type="Proteomes" id="UP000679179">
    <property type="component" value="Unassembled WGS sequence"/>
</dbReference>
<protein>
    <submittedName>
        <fullName evidence="2">Phosphoribosyltransferase</fullName>
    </submittedName>
</protein>
<dbReference type="RefSeq" id="WP_212902990.1">
    <property type="nucleotide sequence ID" value="NZ_BOPZ01000005.1"/>
</dbReference>